<name>A0A177WLT6_BATDL</name>
<protein>
    <recommendedName>
        <fullName evidence="3">Coiled-coil domain-containing protein</fullName>
    </recommendedName>
</protein>
<feature type="domain" description="Coiled-coil" evidence="3">
    <location>
        <begin position="764"/>
        <end position="921"/>
    </location>
</feature>
<evidence type="ECO:0000256" key="2">
    <source>
        <dbReference type="SAM" id="MobiDB-lite"/>
    </source>
</evidence>
<feature type="coiled-coil region" evidence="1">
    <location>
        <begin position="499"/>
        <end position="568"/>
    </location>
</feature>
<organism evidence="4 5">
    <name type="scientific">Batrachochytrium dendrobatidis (strain JEL423)</name>
    <dbReference type="NCBI Taxonomy" id="403673"/>
    <lineage>
        <taxon>Eukaryota</taxon>
        <taxon>Fungi</taxon>
        <taxon>Fungi incertae sedis</taxon>
        <taxon>Chytridiomycota</taxon>
        <taxon>Chytridiomycota incertae sedis</taxon>
        <taxon>Chytridiomycetes</taxon>
        <taxon>Rhizophydiales</taxon>
        <taxon>Rhizophydiales incertae sedis</taxon>
        <taxon>Batrachochytrium</taxon>
    </lineage>
</organism>
<feature type="region of interest" description="Disordered" evidence="2">
    <location>
        <begin position="97"/>
        <end position="159"/>
    </location>
</feature>
<reference evidence="4 5" key="2">
    <citation type="submission" date="2016-05" db="EMBL/GenBank/DDBJ databases">
        <title>Lineage-specific infection strategies underlie the spectrum of fungal disease in amphibians.</title>
        <authorList>
            <person name="Cuomo C.A."/>
            <person name="Farrer R.A."/>
            <person name="James T."/>
            <person name="Longcore J."/>
            <person name="Birren B."/>
        </authorList>
    </citation>
    <scope>NUCLEOTIDE SEQUENCE [LARGE SCALE GENOMIC DNA]</scope>
    <source>
        <strain evidence="4 5">JEL423</strain>
    </source>
</reference>
<feature type="compositionally biased region" description="Basic residues" evidence="2">
    <location>
        <begin position="137"/>
        <end position="157"/>
    </location>
</feature>
<dbReference type="InterPro" id="IPR048750">
    <property type="entry name" value="CCDC138_C"/>
</dbReference>
<evidence type="ECO:0000313" key="4">
    <source>
        <dbReference type="EMBL" id="OAJ40420.1"/>
    </source>
</evidence>
<accession>A0A177WLT6</accession>
<dbReference type="EMBL" id="DS022304">
    <property type="protein sequence ID" value="OAJ40420.1"/>
    <property type="molecule type" value="Genomic_DNA"/>
</dbReference>
<dbReference type="Proteomes" id="UP000077115">
    <property type="component" value="Unassembled WGS sequence"/>
</dbReference>
<sequence>MMQSDTGSELSDSSVYEALSRSERIVNGSVVLDWRKLPAELLSALPDLPQSARKLHKNTHRDSTRQKHNVSVNHTHHLCEKHQLDHIKQCQEEQIPTKGCDSSTQPKLNESGHQSTNHANDEHKMSNGKSHGSRSPIRGRNRTRISSKSPQHLHHKQHSDDLLWEDIDASPSPIESKPCDASAYLDHVHPQAAIDSLTRTNDLQSQPQPLTFNNCRFTYLRPDQVFENEAKEHIMPKSDSQFKDTKPQLELPILSTVAHSSIPIEIKATSIQPAYDSGSAPELAQLFRTLELLNQQHLPQHQEASALPDLFPSRSMAQSPLKSSIRKETRFGLDQTSIMSLAELSQDMPDSPAGISTYCNTELQGTASKPFCHDNLGEQPSKFMGSATSNESAAICTQKQVLTKVHAELSSLTKELHKRIAKVTERELYIKSQELNWKSKELDLTNRELAFVARDKQMRIQENRIEKEVQTLVEQRIASQNDAIQQNAKSIVKQYGDMLEQSNKENKRLQTSLRDMVTANRLLRDQNKQLLLEKNDAEQRLEHQTVILKQSKDRVERLKKTLACAQSNMSMSSKTTKNKNVKDGLLLETDMLQQMQKIIMRQPIKVSVETQTGSFEQTQSIQGSTPSSLSQTQMNGPRHAVLNEELPLGGIALLVQVLLKLVSLHDIRSVDALTDADIPDAMYFEAITSSFAIVDGSIFQFKVDKAENKDADWDQRGIVMQVINLYLEFVLRFLRRPTCLRAQKHTVTSLVYQSFVEMAGPPASFMSFREEKARVLTYLIVLSGVSQADVLEVMLDGLLSELLNNPGCKAAFVESNGTQTVMFILSNFAMQPRLAFLSSEILFLMSAASGALQDKFFMQCSQPDMLDALAESVEGIDYVVAMENASALMQKLSRSSEYRNRMRSSPRLMNVLRKLMETHNPEGTGEADMRLTEFASANVRSVLHHLDTVE</sequence>
<keyword evidence="1" id="KW-0175">Coiled coil</keyword>
<evidence type="ECO:0000256" key="1">
    <source>
        <dbReference type="SAM" id="Coils"/>
    </source>
</evidence>
<dbReference type="AlphaFoldDB" id="A0A177WLT6"/>
<feature type="compositionally biased region" description="Polar residues" evidence="2">
    <location>
        <begin position="100"/>
        <end position="118"/>
    </location>
</feature>
<dbReference type="VEuPathDB" id="FungiDB:BDEG_24159"/>
<dbReference type="Pfam" id="PF21035">
    <property type="entry name" value="CCDC138_C"/>
    <property type="match status" value="1"/>
</dbReference>
<proteinExistence type="predicted"/>
<gene>
    <name evidence="4" type="ORF">BDEG_24159</name>
</gene>
<reference evidence="4 5" key="1">
    <citation type="submission" date="2006-10" db="EMBL/GenBank/DDBJ databases">
        <title>The Genome Sequence of Batrachochytrium dendrobatidis JEL423.</title>
        <authorList>
            <consortium name="The Broad Institute Genome Sequencing Platform"/>
            <person name="Birren B."/>
            <person name="Lander E."/>
            <person name="Galagan J."/>
            <person name="Cuomo C."/>
            <person name="Devon K."/>
            <person name="Jaffe D."/>
            <person name="Butler J."/>
            <person name="Alvarez P."/>
            <person name="Gnerre S."/>
            <person name="Grabherr M."/>
            <person name="Kleber M."/>
            <person name="Mauceli E."/>
            <person name="Brockman W."/>
            <person name="Young S."/>
            <person name="LaButti K."/>
            <person name="Sykes S."/>
            <person name="DeCaprio D."/>
            <person name="Crawford M."/>
            <person name="Koehrsen M."/>
            <person name="Engels R."/>
            <person name="Montgomery P."/>
            <person name="Pearson M."/>
            <person name="Howarth C."/>
            <person name="Larson L."/>
            <person name="White J."/>
            <person name="O'Leary S."/>
            <person name="Kodira C."/>
            <person name="Zeng Q."/>
            <person name="Yandava C."/>
            <person name="Alvarado L."/>
            <person name="Longcore J."/>
            <person name="James T."/>
        </authorList>
    </citation>
    <scope>NUCLEOTIDE SEQUENCE [LARGE SCALE GENOMIC DNA]</scope>
    <source>
        <strain evidence="4 5">JEL423</strain>
    </source>
</reference>
<dbReference type="OrthoDB" id="2161164at2759"/>
<evidence type="ECO:0000259" key="3">
    <source>
        <dbReference type="Pfam" id="PF21035"/>
    </source>
</evidence>
<evidence type="ECO:0000313" key="5">
    <source>
        <dbReference type="Proteomes" id="UP000077115"/>
    </source>
</evidence>